<reference evidence="3 4" key="1">
    <citation type="submission" date="2018-10" db="EMBL/GenBank/DDBJ databases">
        <title>Pseudomonas leptonychotis sp. nov., isolated from Weddell seals in Antarctica.</title>
        <authorList>
            <person name="Novakova D."/>
            <person name="Svec P."/>
            <person name="Kralova S."/>
            <person name="Kristofova L."/>
            <person name="Zeman M."/>
            <person name="Pantucek R."/>
            <person name="Maslanova I."/>
            <person name="Sedlacek I."/>
        </authorList>
    </citation>
    <scope>NUCLEOTIDE SEQUENCE [LARGE SCALE GENOMIC DNA]</scope>
    <source>
        <strain evidence="3 4">CCM 8849</strain>
    </source>
</reference>
<dbReference type="InterPro" id="IPR000683">
    <property type="entry name" value="Gfo/Idh/MocA-like_OxRdtase_N"/>
</dbReference>
<dbReference type="Gene3D" id="3.40.50.720">
    <property type="entry name" value="NAD(P)-binding Rossmann-like Domain"/>
    <property type="match status" value="1"/>
</dbReference>
<dbReference type="InterPro" id="IPR055170">
    <property type="entry name" value="GFO_IDH_MocA-like_dom"/>
</dbReference>
<dbReference type="GO" id="GO:0000166">
    <property type="term" value="F:nucleotide binding"/>
    <property type="evidence" value="ECO:0007669"/>
    <property type="project" value="InterPro"/>
</dbReference>
<feature type="domain" description="GFO/IDH/MocA-like oxidoreductase" evidence="2">
    <location>
        <begin position="131"/>
        <end position="253"/>
    </location>
</feature>
<dbReference type="Gene3D" id="3.30.360.10">
    <property type="entry name" value="Dihydrodipicolinate Reductase, domain 2"/>
    <property type="match status" value="1"/>
</dbReference>
<proteinExistence type="predicted"/>
<dbReference type="RefSeq" id="WP_136666163.1">
    <property type="nucleotide sequence ID" value="NZ_RFLV01000006.1"/>
</dbReference>
<dbReference type="PANTHER" id="PTHR43377">
    <property type="entry name" value="BILIVERDIN REDUCTASE A"/>
    <property type="match status" value="1"/>
</dbReference>
<dbReference type="SUPFAM" id="SSF51735">
    <property type="entry name" value="NAD(P)-binding Rossmann-fold domains"/>
    <property type="match status" value="1"/>
</dbReference>
<comment type="caution">
    <text evidence="3">The sequence shown here is derived from an EMBL/GenBank/DDBJ whole genome shotgun (WGS) entry which is preliminary data.</text>
</comment>
<dbReference type="Pfam" id="PF01408">
    <property type="entry name" value="GFO_IDH_MocA"/>
    <property type="match status" value="1"/>
</dbReference>
<dbReference type="InterPro" id="IPR051450">
    <property type="entry name" value="Gfo/Idh/MocA_Oxidoreductases"/>
</dbReference>
<protein>
    <submittedName>
        <fullName evidence="3">Gfo/Idh/MocA family oxidoreductase</fullName>
    </submittedName>
</protein>
<organism evidence="3 4">
    <name type="scientific">Pseudomonas leptonychotis</name>
    <dbReference type="NCBI Taxonomy" id="2448482"/>
    <lineage>
        <taxon>Bacteria</taxon>
        <taxon>Pseudomonadati</taxon>
        <taxon>Pseudomonadota</taxon>
        <taxon>Gammaproteobacteria</taxon>
        <taxon>Pseudomonadales</taxon>
        <taxon>Pseudomonadaceae</taxon>
        <taxon>Pseudomonas</taxon>
    </lineage>
</organism>
<dbReference type="SUPFAM" id="SSF55347">
    <property type="entry name" value="Glyceraldehyde-3-phosphate dehydrogenase-like, C-terminal domain"/>
    <property type="match status" value="1"/>
</dbReference>
<dbReference type="InterPro" id="IPR036291">
    <property type="entry name" value="NAD(P)-bd_dom_sf"/>
</dbReference>
<dbReference type="Proteomes" id="UP000307541">
    <property type="component" value="Unassembled WGS sequence"/>
</dbReference>
<evidence type="ECO:0000259" key="2">
    <source>
        <dbReference type="Pfam" id="PF22725"/>
    </source>
</evidence>
<dbReference type="OrthoDB" id="9774191at2"/>
<dbReference type="EMBL" id="RFLV01000006">
    <property type="protein sequence ID" value="TIH06498.1"/>
    <property type="molecule type" value="Genomic_DNA"/>
</dbReference>
<feature type="domain" description="Gfo/Idh/MocA-like oxidoreductase N-terminal" evidence="1">
    <location>
        <begin position="7"/>
        <end position="119"/>
    </location>
</feature>
<evidence type="ECO:0000259" key="1">
    <source>
        <dbReference type="Pfam" id="PF01408"/>
    </source>
</evidence>
<keyword evidence="4" id="KW-1185">Reference proteome</keyword>
<evidence type="ECO:0000313" key="4">
    <source>
        <dbReference type="Proteomes" id="UP000307541"/>
    </source>
</evidence>
<name>A0A4T1ZTD7_9PSED</name>
<dbReference type="PANTHER" id="PTHR43377:SF1">
    <property type="entry name" value="BILIVERDIN REDUCTASE A"/>
    <property type="match status" value="1"/>
</dbReference>
<accession>A0A4T1ZTD7</accession>
<dbReference type="AlphaFoldDB" id="A0A4T1ZTD7"/>
<dbReference type="Pfam" id="PF22725">
    <property type="entry name" value="GFO_IDH_MocA_C3"/>
    <property type="match status" value="1"/>
</dbReference>
<gene>
    <name evidence="3" type="ORF">D8779_19225</name>
</gene>
<sequence length="337" mass="36963">MSGSQSYLVVGSGSIARRHIVNIKTLFCEARVGCVSASGRALCLEEVGADIVYQSFEEALSAEPLLAIVASPAPFHVSQAAMLLRAGIPVLIEKPLSDSLESFAAAADVMHANSEKIEVAYNLRFMPSAIHLKTLLEKRTLGRIHHVLIDVGQYLPDWRPATDYRENVSARKELGGGVLLELSHELDYLTWLFGAFDSVYCVASNSGALEVNVEDSAYAILSRGDGLVASLHMDFLQRAPSRTCKIVGESGTLIWNLLRNSISLHTAQDGEKILFSDTEYNRNEMYLDELSRFVKVATGELKPEVDIYQALNTLRLVEALKQSSVTRQVVNIGDFSS</sequence>
<evidence type="ECO:0000313" key="3">
    <source>
        <dbReference type="EMBL" id="TIH06498.1"/>
    </source>
</evidence>